<name>A0AAE1B2X7_9GAST</name>
<reference evidence="1" key="1">
    <citation type="journal article" date="2023" name="G3 (Bethesda)">
        <title>A reference genome for the long-term kleptoplast-retaining sea slug Elysia crispata morphotype clarki.</title>
        <authorList>
            <person name="Eastman K.E."/>
            <person name="Pendleton A.L."/>
            <person name="Shaikh M.A."/>
            <person name="Suttiyut T."/>
            <person name="Ogas R."/>
            <person name="Tomko P."/>
            <person name="Gavelis G."/>
            <person name="Widhalm J.R."/>
            <person name="Wisecaver J.H."/>
        </authorList>
    </citation>
    <scope>NUCLEOTIDE SEQUENCE</scope>
    <source>
        <strain evidence="1">ECLA1</strain>
    </source>
</reference>
<evidence type="ECO:0000313" key="2">
    <source>
        <dbReference type="Proteomes" id="UP001283361"/>
    </source>
</evidence>
<dbReference type="EMBL" id="JAWDGP010000734">
    <property type="protein sequence ID" value="KAK3797936.1"/>
    <property type="molecule type" value="Genomic_DNA"/>
</dbReference>
<protein>
    <submittedName>
        <fullName evidence="1">Uncharacterized protein</fullName>
    </submittedName>
</protein>
<accession>A0AAE1B2X7</accession>
<evidence type="ECO:0000313" key="1">
    <source>
        <dbReference type="EMBL" id="KAK3797936.1"/>
    </source>
</evidence>
<keyword evidence="2" id="KW-1185">Reference proteome</keyword>
<comment type="caution">
    <text evidence="1">The sequence shown here is derived from an EMBL/GenBank/DDBJ whole genome shotgun (WGS) entry which is preliminary data.</text>
</comment>
<organism evidence="1 2">
    <name type="scientific">Elysia crispata</name>
    <name type="common">lettuce slug</name>
    <dbReference type="NCBI Taxonomy" id="231223"/>
    <lineage>
        <taxon>Eukaryota</taxon>
        <taxon>Metazoa</taxon>
        <taxon>Spiralia</taxon>
        <taxon>Lophotrochozoa</taxon>
        <taxon>Mollusca</taxon>
        <taxon>Gastropoda</taxon>
        <taxon>Heterobranchia</taxon>
        <taxon>Euthyneura</taxon>
        <taxon>Panpulmonata</taxon>
        <taxon>Sacoglossa</taxon>
        <taxon>Placobranchoidea</taxon>
        <taxon>Plakobranchidae</taxon>
        <taxon>Elysia</taxon>
    </lineage>
</organism>
<gene>
    <name evidence="1" type="ORF">RRG08_057389</name>
</gene>
<dbReference type="AlphaFoldDB" id="A0AAE1B2X7"/>
<proteinExistence type="predicted"/>
<dbReference type="Proteomes" id="UP001283361">
    <property type="component" value="Unassembled WGS sequence"/>
</dbReference>
<sequence>MPLGLGTRWPCCAVCGRDGIELEKINEMGRKTRCFVQQSVGLITAGRTRGRKQGEVVWRCYSRQQGELGLENREK</sequence>